<dbReference type="Gene3D" id="3.30.9.10">
    <property type="entry name" value="D-Amino Acid Oxidase, subunit A, domain 2"/>
    <property type="match status" value="1"/>
</dbReference>
<feature type="region of interest" description="Disordered" evidence="2">
    <location>
        <begin position="376"/>
        <end position="397"/>
    </location>
</feature>
<evidence type="ECO:0000256" key="2">
    <source>
        <dbReference type="SAM" id="MobiDB-lite"/>
    </source>
</evidence>
<proteinExistence type="predicted"/>
<dbReference type="Gene3D" id="3.50.50.60">
    <property type="entry name" value="FAD/NAD(P)-binding domain"/>
    <property type="match status" value="1"/>
</dbReference>
<dbReference type="SUPFAM" id="SSF51905">
    <property type="entry name" value="FAD/NAD(P)-binding domain"/>
    <property type="match status" value="1"/>
</dbReference>
<dbReference type="EMBL" id="BAABJP010000062">
    <property type="protein sequence ID" value="GAA5174854.1"/>
    <property type="molecule type" value="Genomic_DNA"/>
</dbReference>
<sequence>MVGSAIAFHLSRLGVPDVLLLERGEVAGRASGRSGALVRTHYPNLDEARIALAALPWFEEWPDRVGGDCGFRATGFLQMVDGRDHATLRHNTALLRDIGVTTRLVDHAEIGELEPALRLTGDELAAYEPRSGYADPVATTRGFARAAGRLGTQVAEGVAVTGLRTQGDRILGVHTDAGPVDAPTVVLANGNWSAALLSPLGIAPELTPIWAQVMFVARPAPLRPGPAGHLTIIDRANGCYLRPDGPDRTLLGLSAYRRPMAELDEERGPEEPGFAELVRRQASRRIPGLSDAPRVHGHGGPLDVTTDRRMLLGPAPGVAGLFLAVGMSGGGFKKAPAIGACLAELIVDGKATSAPIDPFRPTRFAEGQPLSGLEYSLPADGVDPDRRDLLGEQGLIH</sequence>
<accession>A0ABP9RBZ8</accession>
<gene>
    <name evidence="4" type="ORF">GCM10023321_79650</name>
</gene>
<organism evidence="4 5">
    <name type="scientific">Pseudonocardia eucalypti</name>
    <dbReference type="NCBI Taxonomy" id="648755"/>
    <lineage>
        <taxon>Bacteria</taxon>
        <taxon>Bacillati</taxon>
        <taxon>Actinomycetota</taxon>
        <taxon>Actinomycetes</taxon>
        <taxon>Pseudonocardiales</taxon>
        <taxon>Pseudonocardiaceae</taxon>
        <taxon>Pseudonocardia</taxon>
    </lineage>
</organism>
<dbReference type="PANTHER" id="PTHR13847">
    <property type="entry name" value="SARCOSINE DEHYDROGENASE-RELATED"/>
    <property type="match status" value="1"/>
</dbReference>
<evidence type="ECO:0000256" key="1">
    <source>
        <dbReference type="ARBA" id="ARBA00023002"/>
    </source>
</evidence>
<feature type="domain" description="FAD dependent oxidoreductase" evidence="3">
    <location>
        <begin position="1"/>
        <end position="345"/>
    </location>
</feature>
<dbReference type="Pfam" id="PF01266">
    <property type="entry name" value="DAO"/>
    <property type="match status" value="1"/>
</dbReference>
<keyword evidence="1" id="KW-0560">Oxidoreductase</keyword>
<evidence type="ECO:0000313" key="5">
    <source>
        <dbReference type="Proteomes" id="UP001428817"/>
    </source>
</evidence>
<comment type="caution">
    <text evidence="4">The sequence shown here is derived from an EMBL/GenBank/DDBJ whole genome shotgun (WGS) entry which is preliminary data.</text>
</comment>
<evidence type="ECO:0000259" key="3">
    <source>
        <dbReference type="Pfam" id="PF01266"/>
    </source>
</evidence>
<dbReference type="InterPro" id="IPR006076">
    <property type="entry name" value="FAD-dep_OxRdtase"/>
</dbReference>
<evidence type="ECO:0000313" key="4">
    <source>
        <dbReference type="EMBL" id="GAA5174854.1"/>
    </source>
</evidence>
<protein>
    <submittedName>
        <fullName evidence="4">FAD-binding oxidoreductase</fullName>
    </submittedName>
</protein>
<name>A0ABP9RBZ8_9PSEU</name>
<reference evidence="5" key="1">
    <citation type="journal article" date="2019" name="Int. J. Syst. Evol. Microbiol.">
        <title>The Global Catalogue of Microorganisms (GCM) 10K type strain sequencing project: providing services to taxonomists for standard genome sequencing and annotation.</title>
        <authorList>
            <consortium name="The Broad Institute Genomics Platform"/>
            <consortium name="The Broad Institute Genome Sequencing Center for Infectious Disease"/>
            <person name="Wu L."/>
            <person name="Ma J."/>
        </authorList>
    </citation>
    <scope>NUCLEOTIDE SEQUENCE [LARGE SCALE GENOMIC DNA]</scope>
    <source>
        <strain evidence="5">JCM 18303</strain>
    </source>
</reference>
<keyword evidence="5" id="KW-1185">Reference proteome</keyword>
<dbReference type="InterPro" id="IPR036188">
    <property type="entry name" value="FAD/NAD-bd_sf"/>
</dbReference>
<dbReference type="Proteomes" id="UP001428817">
    <property type="component" value="Unassembled WGS sequence"/>
</dbReference>
<dbReference type="PANTHER" id="PTHR13847:SF287">
    <property type="entry name" value="FAD-DEPENDENT OXIDOREDUCTASE DOMAIN-CONTAINING PROTEIN 1"/>
    <property type="match status" value="1"/>
</dbReference>